<feature type="domain" description="Metallo-beta-lactamase" evidence="1">
    <location>
        <begin position="11"/>
        <end position="216"/>
    </location>
</feature>
<dbReference type="InterPro" id="IPR052533">
    <property type="entry name" value="WalJ/YycJ-like"/>
</dbReference>
<dbReference type="Gene3D" id="3.60.15.10">
    <property type="entry name" value="Ribonuclease Z/Hydroxyacylglutathione hydrolase-like"/>
    <property type="match status" value="1"/>
</dbReference>
<gene>
    <name evidence="2" type="ORF">VLK81_01905</name>
</gene>
<evidence type="ECO:0000313" key="2">
    <source>
        <dbReference type="EMBL" id="MEB3428787.1"/>
    </source>
</evidence>
<dbReference type="InterPro" id="IPR036866">
    <property type="entry name" value="RibonucZ/Hydroxyglut_hydro"/>
</dbReference>
<proteinExistence type="predicted"/>
<dbReference type="InterPro" id="IPR001279">
    <property type="entry name" value="Metallo-B-lactamas"/>
</dbReference>
<dbReference type="SUPFAM" id="SSF56281">
    <property type="entry name" value="Metallo-hydrolase/oxidoreductase"/>
    <property type="match status" value="1"/>
</dbReference>
<dbReference type="EMBL" id="JAYKOT010000001">
    <property type="protein sequence ID" value="MEB3428787.1"/>
    <property type="molecule type" value="Genomic_DNA"/>
</dbReference>
<dbReference type="SMART" id="SM00849">
    <property type="entry name" value="Lactamase_B"/>
    <property type="match status" value="1"/>
</dbReference>
<organism evidence="2 3">
    <name type="scientific">Citroniella saccharovorans</name>
    <dbReference type="NCBI Taxonomy" id="2053367"/>
    <lineage>
        <taxon>Bacteria</taxon>
        <taxon>Bacillati</taxon>
        <taxon>Bacillota</taxon>
        <taxon>Tissierellia</taxon>
        <taxon>Tissierellales</taxon>
        <taxon>Peptoniphilaceae</taxon>
        <taxon>Citroniella</taxon>
    </lineage>
</organism>
<keyword evidence="3" id="KW-1185">Reference proteome</keyword>
<reference evidence="2 3" key="1">
    <citation type="submission" date="2024-01" db="EMBL/GenBank/DDBJ databases">
        <title>Complete genome sequence of Citroniella saccharovorans strain M6.X9, isolated from human fecal sample.</title>
        <authorList>
            <person name="Cheng G."/>
            <person name="Westerholm M."/>
            <person name="Schnurer A."/>
        </authorList>
    </citation>
    <scope>NUCLEOTIDE SEQUENCE [LARGE SCALE GENOMIC DNA]</scope>
    <source>
        <strain evidence="2 3">DSM 29873</strain>
    </source>
</reference>
<comment type="caution">
    <text evidence="2">The sequence shown here is derived from an EMBL/GenBank/DDBJ whole genome shotgun (WGS) entry which is preliminary data.</text>
</comment>
<dbReference type="RefSeq" id="WP_324618816.1">
    <property type="nucleotide sequence ID" value="NZ_JAYKOT010000001.1"/>
</dbReference>
<accession>A0AAW9MXM6</accession>
<name>A0AAW9MXM6_9FIRM</name>
<dbReference type="PANTHER" id="PTHR47619:SF1">
    <property type="entry name" value="EXODEOXYRIBONUCLEASE WALJ"/>
    <property type="match status" value="1"/>
</dbReference>
<dbReference type="PANTHER" id="PTHR47619">
    <property type="entry name" value="METALLO-HYDROLASE YYCJ-RELATED"/>
    <property type="match status" value="1"/>
</dbReference>
<dbReference type="AlphaFoldDB" id="A0AAW9MXM6"/>
<evidence type="ECO:0000259" key="1">
    <source>
        <dbReference type="SMART" id="SM00849"/>
    </source>
</evidence>
<evidence type="ECO:0000313" key="3">
    <source>
        <dbReference type="Proteomes" id="UP001357733"/>
    </source>
</evidence>
<protein>
    <submittedName>
        <fullName evidence="2">MBL fold metallo-hydrolase</fullName>
    </submittedName>
</protein>
<dbReference type="Pfam" id="PF12706">
    <property type="entry name" value="Lactamase_B_2"/>
    <property type="match status" value="1"/>
</dbReference>
<sequence length="262" mass="29457">MKFCSIRSGSSGNCSYIELSGKKFLIDVGLSGRFIQKEIESIDEKMSQIDAILLTHEHKDHSSAAGILSRRFNIPIYANEKTHMEISKFIGKVSEKNIRFLKTNSLNEVLGVDIETIGLKHDCKEAIGFAFYEKNKKLSYITDTGELNSSMMDRIKDSNLYFLEANYDPQMLINGPYSPKLKGRVSGKFGHLSNEETARALLDLLRGDGEKVYLGHVSKINNSEDHSYETVKAILEGEGLKIDDTLSLKVASRYYRGELVEV</sequence>
<dbReference type="Proteomes" id="UP001357733">
    <property type="component" value="Unassembled WGS sequence"/>
</dbReference>